<sequence length="129" mass="14237">MTALRERTIQTLRLGHYSERAIKTYINGLARLANTTATIARNLPPSASAAAPPEPTGPAPWKEMLIISWRRGLALHTIPIDRPDVPGWLSPTSRWHLLGALISSCSLTCFSREDVWGSRRDKILIVGIA</sequence>
<dbReference type="AlphaFoldDB" id="A0A6C2U8Y5"/>
<name>A0A6C2U8Y5_PONDE</name>
<dbReference type="Proteomes" id="UP000366872">
    <property type="component" value="Unassembled WGS sequence"/>
</dbReference>
<keyword evidence="2" id="KW-1185">Reference proteome</keyword>
<evidence type="ECO:0000313" key="2">
    <source>
        <dbReference type="Proteomes" id="UP000366872"/>
    </source>
</evidence>
<protein>
    <submittedName>
        <fullName evidence="1">Uncharacterized protein</fullName>
    </submittedName>
</protein>
<accession>A0A6C2U8Y5</accession>
<reference evidence="1 2" key="1">
    <citation type="submission" date="2019-04" db="EMBL/GenBank/DDBJ databases">
        <authorList>
            <person name="Van Vliet M D."/>
        </authorList>
    </citation>
    <scope>NUCLEOTIDE SEQUENCE [LARGE SCALE GENOMIC DNA]</scope>
    <source>
        <strain evidence="1 2">F1</strain>
    </source>
</reference>
<evidence type="ECO:0000313" key="1">
    <source>
        <dbReference type="EMBL" id="VGO16520.1"/>
    </source>
</evidence>
<proteinExistence type="predicted"/>
<organism evidence="1 2">
    <name type="scientific">Pontiella desulfatans</name>
    <dbReference type="NCBI Taxonomy" id="2750659"/>
    <lineage>
        <taxon>Bacteria</taxon>
        <taxon>Pseudomonadati</taxon>
        <taxon>Kiritimatiellota</taxon>
        <taxon>Kiritimatiellia</taxon>
        <taxon>Kiritimatiellales</taxon>
        <taxon>Pontiellaceae</taxon>
        <taxon>Pontiella</taxon>
    </lineage>
</organism>
<dbReference type="EMBL" id="CAAHFG010000003">
    <property type="protein sequence ID" value="VGO16520.1"/>
    <property type="molecule type" value="Genomic_DNA"/>
</dbReference>
<gene>
    <name evidence="1" type="ORF">PDESU_05111</name>
</gene>